<gene>
    <name evidence="5" type="ORF">ACH5RR_015288</name>
</gene>
<dbReference type="Proteomes" id="UP001630127">
    <property type="component" value="Unassembled WGS sequence"/>
</dbReference>
<accession>A0ABD2ZTI4</accession>
<evidence type="ECO:0000259" key="4">
    <source>
        <dbReference type="Pfam" id="PF01778"/>
    </source>
</evidence>
<dbReference type="PANTHER" id="PTHR10544">
    <property type="entry name" value="60S RIBOSOMAL PROTEIN L28"/>
    <property type="match status" value="1"/>
</dbReference>
<dbReference type="Gene3D" id="3.30.390.110">
    <property type="match status" value="1"/>
</dbReference>
<dbReference type="InterPro" id="IPR002672">
    <property type="entry name" value="Ribosomal_eL28"/>
</dbReference>
<protein>
    <recommendedName>
        <fullName evidence="4">Ribosomal eL28/Mak16 domain-containing protein</fullName>
    </recommendedName>
</protein>
<comment type="caution">
    <text evidence="5">The sequence shown here is derived from an EMBL/GenBank/DDBJ whole genome shotgun (WGS) entry which is preliminary data.</text>
</comment>
<dbReference type="AlphaFoldDB" id="A0ABD2ZTI4"/>
<dbReference type="InterPro" id="IPR029004">
    <property type="entry name" value="Ribosomal_eL28/Mak16"/>
</dbReference>
<reference evidence="5 6" key="1">
    <citation type="submission" date="2024-11" db="EMBL/GenBank/DDBJ databases">
        <title>A near-complete genome assembly of Cinchona calisaya.</title>
        <authorList>
            <person name="Lian D.C."/>
            <person name="Zhao X.W."/>
            <person name="Wei L."/>
        </authorList>
    </citation>
    <scope>NUCLEOTIDE SEQUENCE [LARGE SCALE GENOMIC DNA]</scope>
    <source>
        <tissue evidence="5">Nenye</tissue>
    </source>
</reference>
<evidence type="ECO:0000313" key="5">
    <source>
        <dbReference type="EMBL" id="KAL3522454.1"/>
    </source>
</evidence>
<evidence type="ECO:0000256" key="1">
    <source>
        <dbReference type="ARBA" id="ARBA00007926"/>
    </source>
</evidence>
<keyword evidence="2" id="KW-0689">Ribosomal protein</keyword>
<name>A0ABD2ZTI4_9GENT</name>
<evidence type="ECO:0000256" key="2">
    <source>
        <dbReference type="ARBA" id="ARBA00022980"/>
    </source>
</evidence>
<dbReference type="GO" id="GO:0005840">
    <property type="term" value="C:ribosome"/>
    <property type="evidence" value="ECO:0007669"/>
    <property type="project" value="UniProtKB-KW"/>
</dbReference>
<sequence>MATVQLIWELEFDNGTISIKFSKEPHNLFNLNSYKHFELANKKTITIQLGGQRLVCVATTKTKKQSKPIVLFNKSIMKKESSRIAMAVKNQVADNYYTPYLKKAAIARLSVVHESPKVAKLGVKKRNRQAS</sequence>
<dbReference type="Pfam" id="PF01778">
    <property type="entry name" value="Ribosomal_L28e"/>
    <property type="match status" value="1"/>
</dbReference>
<dbReference type="EMBL" id="JBJUIK010000007">
    <property type="protein sequence ID" value="KAL3522454.1"/>
    <property type="molecule type" value="Genomic_DNA"/>
</dbReference>
<keyword evidence="6" id="KW-1185">Reference proteome</keyword>
<organism evidence="5 6">
    <name type="scientific">Cinchona calisaya</name>
    <dbReference type="NCBI Taxonomy" id="153742"/>
    <lineage>
        <taxon>Eukaryota</taxon>
        <taxon>Viridiplantae</taxon>
        <taxon>Streptophyta</taxon>
        <taxon>Embryophyta</taxon>
        <taxon>Tracheophyta</taxon>
        <taxon>Spermatophyta</taxon>
        <taxon>Magnoliopsida</taxon>
        <taxon>eudicotyledons</taxon>
        <taxon>Gunneridae</taxon>
        <taxon>Pentapetalae</taxon>
        <taxon>asterids</taxon>
        <taxon>lamiids</taxon>
        <taxon>Gentianales</taxon>
        <taxon>Rubiaceae</taxon>
        <taxon>Cinchonoideae</taxon>
        <taxon>Cinchoneae</taxon>
        <taxon>Cinchona</taxon>
    </lineage>
</organism>
<evidence type="ECO:0000256" key="3">
    <source>
        <dbReference type="ARBA" id="ARBA00023274"/>
    </source>
</evidence>
<dbReference type="GO" id="GO:1990904">
    <property type="term" value="C:ribonucleoprotein complex"/>
    <property type="evidence" value="ECO:0007669"/>
    <property type="project" value="UniProtKB-KW"/>
</dbReference>
<comment type="similarity">
    <text evidence="1">Belongs to the eukaryotic ribosomal protein eL28 family.</text>
</comment>
<feature type="domain" description="Ribosomal eL28/Mak16" evidence="4">
    <location>
        <begin position="16"/>
        <end position="115"/>
    </location>
</feature>
<proteinExistence type="inferred from homology"/>
<keyword evidence="3" id="KW-0687">Ribonucleoprotein</keyword>
<evidence type="ECO:0000313" key="6">
    <source>
        <dbReference type="Proteomes" id="UP001630127"/>
    </source>
</evidence>